<proteinExistence type="predicted"/>
<evidence type="ECO:0000313" key="3">
    <source>
        <dbReference type="Proteomes" id="UP000612362"/>
    </source>
</evidence>
<dbReference type="SUPFAM" id="SSF69572">
    <property type="entry name" value="Activating enzymes of the ubiquitin-like proteins"/>
    <property type="match status" value="1"/>
</dbReference>
<dbReference type="GO" id="GO:0008641">
    <property type="term" value="F:ubiquitin-like modifier activating enzyme activity"/>
    <property type="evidence" value="ECO:0007669"/>
    <property type="project" value="InterPro"/>
</dbReference>
<gene>
    <name evidence="2" type="ORF">KSX_80580</name>
</gene>
<dbReference type="InterPro" id="IPR003776">
    <property type="entry name" value="YcaO-like_dom"/>
</dbReference>
<dbReference type="PROSITE" id="PS51664">
    <property type="entry name" value="YCAO"/>
    <property type="match status" value="1"/>
</dbReference>
<dbReference type="InterPro" id="IPR035985">
    <property type="entry name" value="Ubiquitin-activating_enz"/>
</dbReference>
<sequence>MQALDIRPKINQHIAYILDNEELLFVTDKLSLRFKGKAIIRWFERFGPYLNGEYTLEEICQGFNPSVREQIARFVHTLIEKGVLHDVIPEDASLVSQAVSRHFHSQIELLNHLTPTPLQSFNTFRESRVLLMGSGDALIALSLSLLRNGLKTLSILPTDQINDHKSYVPALNSQVEHLLKNGVEASVSLIEETFLTSFEGLRDYDLVVYCSERSSPKILFELNRRCVDEHVAFFPSFLYAGTSFIGPFVSPDKPTPCWVCAQMRLTANETEKYGATFWQALALGEGPWLEEGSVSFPVTHILGNTLAFEVFLSLSGAHSASPVGKMIQQDSESLEVSNEQLVPYPLCPICSHPGSFTDPQQLLEVVAGNYDRQMNSQELLETITPLIVPHFGIFQAWQDEQAEQLPLRRATLVMGFPLSSSTRRQEITSYSIENLREARCSAFLEATLRYSMALADTRKMLCMNTYELIDAQERVIAEQSLAIWSGTHLPDADERRQWIPAYSLSTESLCCVPAAAVYASLDLNGAFEKTAAGFAIGTTFQEVLTKGTLSALAYVHITDVLAGQQPLIELTDDDLPLIDPDVLFLLRSAQRFERSFRIGELVHTSPIHVVVIQLDDATADERGISWGYGLSGNDAVKMALVHLVAHLQAHKMGHNYGGNDTEPLLEPKDIASTDFLWQRRAGRIGQSPTPLRFSKTTYRNRSMNHSSLI</sequence>
<evidence type="ECO:0000259" key="1">
    <source>
        <dbReference type="PROSITE" id="PS51664"/>
    </source>
</evidence>
<organism evidence="2 3">
    <name type="scientific">Ktedonospora formicarum</name>
    <dbReference type="NCBI Taxonomy" id="2778364"/>
    <lineage>
        <taxon>Bacteria</taxon>
        <taxon>Bacillati</taxon>
        <taxon>Chloroflexota</taxon>
        <taxon>Ktedonobacteria</taxon>
        <taxon>Ktedonobacterales</taxon>
        <taxon>Ktedonobacteraceae</taxon>
        <taxon>Ktedonospora</taxon>
    </lineage>
</organism>
<reference evidence="2" key="1">
    <citation type="submission" date="2020-10" db="EMBL/GenBank/DDBJ databases">
        <title>Taxonomic study of unclassified bacteria belonging to the class Ktedonobacteria.</title>
        <authorList>
            <person name="Yabe S."/>
            <person name="Wang C.M."/>
            <person name="Zheng Y."/>
            <person name="Sakai Y."/>
            <person name="Cavaletti L."/>
            <person name="Monciardini P."/>
            <person name="Donadio S."/>
        </authorList>
    </citation>
    <scope>NUCLEOTIDE SEQUENCE</scope>
    <source>
        <strain evidence="2">SOSP1-1</strain>
    </source>
</reference>
<name>A0A8J3MYP5_9CHLR</name>
<dbReference type="Gene3D" id="3.40.50.720">
    <property type="entry name" value="NAD(P)-binding Rossmann-like Domain"/>
    <property type="match status" value="1"/>
</dbReference>
<evidence type="ECO:0000313" key="2">
    <source>
        <dbReference type="EMBL" id="GHO49895.1"/>
    </source>
</evidence>
<comment type="caution">
    <text evidence="2">The sequence shown here is derived from an EMBL/GenBank/DDBJ whole genome shotgun (WGS) entry which is preliminary data.</text>
</comment>
<dbReference type="RefSeq" id="WP_220198975.1">
    <property type="nucleotide sequence ID" value="NZ_BNJF01000006.1"/>
</dbReference>
<dbReference type="EMBL" id="BNJF01000006">
    <property type="protein sequence ID" value="GHO49895.1"/>
    <property type="molecule type" value="Genomic_DNA"/>
</dbReference>
<feature type="domain" description="YcaO" evidence="1">
    <location>
        <begin position="429"/>
        <end position="709"/>
    </location>
</feature>
<keyword evidence="3" id="KW-1185">Reference proteome</keyword>
<dbReference type="InterPro" id="IPR022291">
    <property type="entry name" value="Bacteriocin_synth_cyclodeHase"/>
</dbReference>
<accession>A0A8J3MYP5</accession>
<protein>
    <recommendedName>
        <fullName evidence="1">YcaO domain-containing protein</fullName>
    </recommendedName>
</protein>
<dbReference type="Pfam" id="PF02624">
    <property type="entry name" value="YcaO"/>
    <property type="match status" value="1"/>
</dbReference>
<dbReference type="NCBIfam" id="TIGR03882">
    <property type="entry name" value="cyclo_dehyd_2"/>
    <property type="match status" value="1"/>
</dbReference>
<dbReference type="AlphaFoldDB" id="A0A8J3MYP5"/>
<dbReference type="Proteomes" id="UP000612362">
    <property type="component" value="Unassembled WGS sequence"/>
</dbReference>